<keyword evidence="1 8" id="KW-0645">Protease</keyword>
<evidence type="ECO:0000256" key="7">
    <source>
        <dbReference type="PIRSR" id="PIRSR627057-2"/>
    </source>
</evidence>
<feature type="active site" description="Proton donor" evidence="6">
    <location>
        <position position="357"/>
    </location>
</feature>
<dbReference type="GO" id="GO:0046872">
    <property type="term" value="F:metal ion binding"/>
    <property type="evidence" value="ECO:0007669"/>
    <property type="project" value="UniProtKB-KW"/>
</dbReference>
<protein>
    <submittedName>
        <fullName evidence="12">M48 family metallopeptidase</fullName>
    </submittedName>
</protein>
<feature type="transmembrane region" description="Helical" evidence="9">
    <location>
        <begin position="153"/>
        <end position="171"/>
    </location>
</feature>
<accession>A0AAT9LG46</accession>
<feature type="binding site" evidence="7">
    <location>
        <position position="283"/>
    </location>
    <ligand>
        <name>Zn(2+)</name>
        <dbReference type="ChEBI" id="CHEBI:29105"/>
        <note>catalytic</note>
    </ligand>
</feature>
<feature type="transmembrane region" description="Helical" evidence="9">
    <location>
        <begin position="326"/>
        <end position="348"/>
    </location>
</feature>
<feature type="binding site" evidence="7">
    <location>
        <position position="353"/>
    </location>
    <ligand>
        <name>Zn(2+)</name>
        <dbReference type="ChEBI" id="CHEBI:29105"/>
        <note>catalytic</note>
    </ligand>
</feature>
<feature type="active site" evidence="6">
    <location>
        <position position="280"/>
    </location>
</feature>
<feature type="transmembrane region" description="Helical" evidence="9">
    <location>
        <begin position="293"/>
        <end position="314"/>
    </location>
</feature>
<feature type="binding site" evidence="7">
    <location>
        <position position="279"/>
    </location>
    <ligand>
        <name>Zn(2+)</name>
        <dbReference type="ChEBI" id="CHEBI:29105"/>
        <note>catalytic</note>
    </ligand>
</feature>
<keyword evidence="9" id="KW-0812">Transmembrane</keyword>
<gene>
    <name evidence="12" type="ORF">IMF26_03470</name>
</gene>
<dbReference type="CDD" id="cd07343">
    <property type="entry name" value="M48A_Zmpste24p_like"/>
    <property type="match status" value="1"/>
</dbReference>
<proteinExistence type="inferred from homology"/>
<name>A0AAT9LG46_9FIRM</name>
<dbReference type="GO" id="GO:0004222">
    <property type="term" value="F:metalloendopeptidase activity"/>
    <property type="evidence" value="ECO:0007669"/>
    <property type="project" value="InterPro"/>
</dbReference>
<feature type="domain" description="Peptidase M48" evidence="10">
    <location>
        <begin position="210"/>
        <end position="409"/>
    </location>
</feature>
<keyword evidence="2 7" id="KW-0479">Metal-binding</keyword>
<dbReference type="KEGG" id="fcz:IMF26_03470"/>
<evidence type="ECO:0000256" key="5">
    <source>
        <dbReference type="ARBA" id="ARBA00023049"/>
    </source>
</evidence>
<dbReference type="Gene3D" id="3.30.2010.10">
    <property type="entry name" value="Metalloproteases ('zincins'), catalytic domain"/>
    <property type="match status" value="1"/>
</dbReference>
<feature type="transmembrane region" description="Helical" evidence="9">
    <location>
        <begin position="57"/>
        <end position="79"/>
    </location>
</feature>
<evidence type="ECO:0000259" key="10">
    <source>
        <dbReference type="Pfam" id="PF01435"/>
    </source>
</evidence>
<sequence>MWEGYRILKGIRFLLGIALGFTALWLVVAALPRKPSQEAARYFDAGFLGTSMRHATLSYVSSGLETVAVFLLMYFLVAGELRRCTCDRVFSGQAIGVAKGAGLGAVLYAAVGLFLSFVSLPFQLYRGYYLEKSFGLSRMTVSAWLLDYAKSTAFTIVVYVLAGSLTAALVLRFPRTWPYLLTVVFLVGSVFLAFIYPQVVAPAFDKFVPLEDPVLLQEVQALSGKAGMKVDKVLVMEASRKTARSNAYFAGIGSTKQVVLYDTLLSGNSLNEVRLVLAHELGHWRFGHVVKGILASTAGTFVVVAMFAMLSGSLPKPLVSRDLSRFLLALFVFASLSSYVLTPAGSFLSRRFEAQADRYSLALTGDSTSFVSAQVNLARSNLGDVEPPPFIRWFAWTHPTTIERIRMAEGR</sequence>
<comment type="cofactor">
    <cofactor evidence="7 8">
        <name>Zn(2+)</name>
        <dbReference type="ChEBI" id="CHEBI:29105"/>
    </cofactor>
    <text evidence="7 8">Binds 1 zinc ion per subunit.</text>
</comment>
<feature type="transmembrane region" description="Helical" evidence="9">
    <location>
        <begin position="100"/>
        <end position="122"/>
    </location>
</feature>
<feature type="transmembrane region" description="Helical" evidence="9">
    <location>
        <begin position="177"/>
        <end position="196"/>
    </location>
</feature>
<keyword evidence="9" id="KW-0472">Membrane</keyword>
<dbReference type="InterPro" id="IPR032456">
    <property type="entry name" value="Peptidase_M48_N"/>
</dbReference>
<feature type="transmembrane region" description="Helical" evidence="9">
    <location>
        <begin position="12"/>
        <end position="31"/>
    </location>
</feature>
<evidence type="ECO:0000313" key="12">
    <source>
        <dbReference type="EMBL" id="QUL99138.1"/>
    </source>
</evidence>
<keyword evidence="4 7" id="KW-0862">Zinc</keyword>
<keyword evidence="5 8" id="KW-0482">Metalloprotease</keyword>
<reference evidence="12" key="2">
    <citation type="journal article" date="2023" name="Biology">
        <title>Prokaryotic Life Associated with Coal-Fire Gas Vents Revealed by Metagenomics.</title>
        <authorList>
            <person name="Kadnikov V.V."/>
            <person name="Mardanov A.V."/>
            <person name="Beletsky A.V."/>
            <person name="Karnachuk O.V."/>
            <person name="Ravin N.V."/>
        </authorList>
    </citation>
    <scope>NUCLEOTIDE SEQUENCE</scope>
    <source>
        <strain evidence="12">Bu02</strain>
    </source>
</reference>
<evidence type="ECO:0000256" key="3">
    <source>
        <dbReference type="ARBA" id="ARBA00022801"/>
    </source>
</evidence>
<dbReference type="AlphaFoldDB" id="A0AAT9LG46"/>
<organism evidence="12">
    <name type="scientific">Candidatus Fermentithermobacillus carboniphilus</name>
    <dbReference type="NCBI Taxonomy" id="3085328"/>
    <lineage>
        <taxon>Bacteria</taxon>
        <taxon>Bacillati</taxon>
        <taxon>Bacillota</taxon>
        <taxon>Candidatus Fermentithermobacillia</taxon>
        <taxon>Candidatus Fermentithermobacillales</taxon>
        <taxon>Candidatus Fermentithermobacillaceae</taxon>
        <taxon>Candidatus Fermentithermobacillus</taxon>
    </lineage>
</organism>
<dbReference type="PANTHER" id="PTHR10120">
    <property type="entry name" value="CAAX PRENYL PROTEASE 1"/>
    <property type="match status" value="1"/>
</dbReference>
<dbReference type="GO" id="GO:0071586">
    <property type="term" value="P:CAAX-box protein processing"/>
    <property type="evidence" value="ECO:0007669"/>
    <property type="project" value="InterPro"/>
</dbReference>
<evidence type="ECO:0000256" key="8">
    <source>
        <dbReference type="RuleBase" id="RU003983"/>
    </source>
</evidence>
<dbReference type="InterPro" id="IPR027057">
    <property type="entry name" value="CAXX_Prtase_1"/>
</dbReference>
<evidence type="ECO:0000256" key="9">
    <source>
        <dbReference type="SAM" id="Phobius"/>
    </source>
</evidence>
<comment type="similarity">
    <text evidence="8">Belongs to the peptidase M48 family.</text>
</comment>
<evidence type="ECO:0000256" key="2">
    <source>
        <dbReference type="ARBA" id="ARBA00022723"/>
    </source>
</evidence>
<evidence type="ECO:0000259" key="11">
    <source>
        <dbReference type="Pfam" id="PF16491"/>
    </source>
</evidence>
<evidence type="ECO:0000256" key="6">
    <source>
        <dbReference type="PIRSR" id="PIRSR627057-1"/>
    </source>
</evidence>
<keyword evidence="3 8" id="KW-0378">Hydrolase</keyword>
<dbReference type="EMBL" id="CP062796">
    <property type="protein sequence ID" value="QUL99138.1"/>
    <property type="molecule type" value="Genomic_DNA"/>
</dbReference>
<evidence type="ECO:0000256" key="1">
    <source>
        <dbReference type="ARBA" id="ARBA00022670"/>
    </source>
</evidence>
<dbReference type="InterPro" id="IPR001915">
    <property type="entry name" value="Peptidase_M48"/>
</dbReference>
<dbReference type="Pfam" id="PF16491">
    <property type="entry name" value="Peptidase_M48_N"/>
    <property type="match status" value="1"/>
</dbReference>
<keyword evidence="9" id="KW-1133">Transmembrane helix</keyword>
<evidence type="ECO:0000256" key="4">
    <source>
        <dbReference type="ARBA" id="ARBA00022833"/>
    </source>
</evidence>
<dbReference type="Pfam" id="PF01435">
    <property type="entry name" value="Peptidase_M48"/>
    <property type="match status" value="1"/>
</dbReference>
<feature type="domain" description="CAAX prenyl protease 1 N-terminal" evidence="11">
    <location>
        <begin position="52"/>
        <end position="206"/>
    </location>
</feature>
<reference evidence="12" key="1">
    <citation type="submission" date="2020-10" db="EMBL/GenBank/DDBJ databases">
        <authorList>
            <person name="Kadnikov V."/>
            <person name="Beletsky A.V."/>
            <person name="Mardanov A.V."/>
            <person name="Karnachuk O.V."/>
            <person name="Ravin N.V."/>
        </authorList>
    </citation>
    <scope>NUCLEOTIDE SEQUENCE</scope>
    <source>
        <strain evidence="12">Bu02</strain>
    </source>
</reference>